<reference evidence="1 2" key="1">
    <citation type="submission" date="2019-05" db="EMBL/GenBank/DDBJ databases">
        <title>Draft genome sequence of Pelagicola sp. DSW4-44.</title>
        <authorList>
            <person name="Oh J."/>
        </authorList>
    </citation>
    <scope>NUCLEOTIDE SEQUENCE [LARGE SCALE GENOMIC DNA]</scope>
    <source>
        <strain evidence="1 2">DSW4-44</strain>
    </source>
</reference>
<evidence type="ECO:0000313" key="1">
    <source>
        <dbReference type="EMBL" id="TLP55333.1"/>
    </source>
</evidence>
<protein>
    <submittedName>
        <fullName evidence="1">Uncharacterized protein</fullName>
    </submittedName>
</protein>
<gene>
    <name evidence="1" type="ORF">FEE96_22940</name>
</gene>
<organism evidence="1 2">
    <name type="scientific">Parasedimentitalea maritima</name>
    <dbReference type="NCBI Taxonomy" id="2578117"/>
    <lineage>
        <taxon>Bacteria</taxon>
        <taxon>Pseudomonadati</taxon>
        <taxon>Pseudomonadota</taxon>
        <taxon>Alphaproteobacteria</taxon>
        <taxon>Rhodobacterales</taxon>
        <taxon>Paracoccaceae</taxon>
        <taxon>Parasedimentitalea</taxon>
    </lineage>
</organism>
<evidence type="ECO:0000313" key="2">
    <source>
        <dbReference type="Proteomes" id="UP000305041"/>
    </source>
</evidence>
<comment type="caution">
    <text evidence="1">The sequence shown here is derived from an EMBL/GenBank/DDBJ whole genome shotgun (WGS) entry which is preliminary data.</text>
</comment>
<keyword evidence="2" id="KW-1185">Reference proteome</keyword>
<dbReference type="EMBL" id="VAUA01000016">
    <property type="protein sequence ID" value="TLP55333.1"/>
    <property type="molecule type" value="Genomic_DNA"/>
</dbReference>
<sequence>MTNLENFRAHLLSAGFFTLLQTIEGKHVESDGVTETPTSSLPVVDDAGLQEQLDEILEVFMQQSMFKLVSKARELAKDE</sequence>
<proteinExistence type="predicted"/>
<name>A0ABY2UQW3_9RHOB</name>
<accession>A0ABY2UQW3</accession>
<dbReference type="Proteomes" id="UP000305041">
    <property type="component" value="Unassembled WGS sequence"/>
</dbReference>
<dbReference type="RefSeq" id="WP_138165458.1">
    <property type="nucleotide sequence ID" value="NZ_VAUA01000016.1"/>
</dbReference>